<evidence type="ECO:0000313" key="5">
    <source>
        <dbReference type="Proteomes" id="UP000215563"/>
    </source>
</evidence>
<dbReference type="InterPro" id="IPR002884">
    <property type="entry name" value="P_dom"/>
</dbReference>
<dbReference type="EMBL" id="NMQU01000241">
    <property type="protein sequence ID" value="OXM40423.1"/>
    <property type="molecule type" value="Genomic_DNA"/>
</dbReference>
<keyword evidence="5" id="KW-1185">Reference proteome</keyword>
<organism evidence="4 5">
    <name type="scientific">Amycolatopsis alba DSM 44262</name>
    <dbReference type="NCBI Taxonomy" id="1125972"/>
    <lineage>
        <taxon>Bacteria</taxon>
        <taxon>Bacillati</taxon>
        <taxon>Actinomycetota</taxon>
        <taxon>Actinomycetes</taxon>
        <taxon>Pseudonocardiales</taxon>
        <taxon>Pseudonocardiaceae</taxon>
        <taxon>Amycolatopsis</taxon>
    </lineage>
</organism>
<dbReference type="InterPro" id="IPR008979">
    <property type="entry name" value="Galactose-bd-like_sf"/>
</dbReference>
<dbReference type="Gene3D" id="2.60.120.260">
    <property type="entry name" value="Galactose-binding domain-like"/>
    <property type="match status" value="1"/>
</dbReference>
<feature type="non-terminal residue" evidence="4">
    <location>
        <position position="1"/>
    </location>
</feature>
<dbReference type="Pfam" id="PF01483">
    <property type="entry name" value="P_proprotein"/>
    <property type="match status" value="1"/>
</dbReference>
<feature type="domain" description="P/Homo B" evidence="3">
    <location>
        <begin position="1"/>
        <end position="36"/>
    </location>
</feature>
<protein>
    <recommendedName>
        <fullName evidence="3">P/Homo B domain-containing protein</fullName>
    </recommendedName>
</protein>
<name>A0A229R1A7_AMYAL</name>
<evidence type="ECO:0000313" key="4">
    <source>
        <dbReference type="EMBL" id="OXM40423.1"/>
    </source>
</evidence>
<comment type="caution">
    <text evidence="4">The sequence shown here is derived from an EMBL/GenBank/DDBJ whole genome shotgun (WGS) entry which is preliminary data.</text>
</comment>
<sequence>YSVPVTNKAASGTWTLVIYDAYSGDTGTLDSWTITV</sequence>
<evidence type="ECO:0000256" key="1">
    <source>
        <dbReference type="ARBA" id="ARBA00022670"/>
    </source>
</evidence>
<dbReference type="GO" id="GO:0006508">
    <property type="term" value="P:proteolysis"/>
    <property type="evidence" value="ECO:0007669"/>
    <property type="project" value="UniProtKB-KW"/>
</dbReference>
<evidence type="ECO:0000256" key="2">
    <source>
        <dbReference type="ARBA" id="ARBA00022801"/>
    </source>
</evidence>
<gene>
    <name evidence="4" type="ORF">CFP75_43630</name>
</gene>
<dbReference type="GO" id="GO:0004252">
    <property type="term" value="F:serine-type endopeptidase activity"/>
    <property type="evidence" value="ECO:0007669"/>
    <property type="project" value="InterPro"/>
</dbReference>
<dbReference type="SUPFAM" id="SSF49785">
    <property type="entry name" value="Galactose-binding domain-like"/>
    <property type="match status" value="1"/>
</dbReference>
<reference evidence="4 5" key="1">
    <citation type="submission" date="2017-07" db="EMBL/GenBank/DDBJ databases">
        <title>Amycolatopsis alba DSM 44262 Genome sequencing and assembly.</title>
        <authorList>
            <person name="Kaur N."/>
            <person name="Mayilraj S."/>
        </authorList>
    </citation>
    <scope>NUCLEOTIDE SEQUENCE [LARGE SCALE GENOMIC DNA]</scope>
    <source>
        <strain evidence="4 5">DSM 44262</strain>
    </source>
</reference>
<evidence type="ECO:0000259" key="3">
    <source>
        <dbReference type="PROSITE" id="PS51829"/>
    </source>
</evidence>
<dbReference type="Proteomes" id="UP000215563">
    <property type="component" value="Unassembled WGS sequence"/>
</dbReference>
<accession>A0A229R1A7</accession>
<keyword evidence="2" id="KW-0378">Hydrolase</keyword>
<proteinExistence type="predicted"/>
<keyword evidence="1" id="KW-0645">Protease</keyword>
<dbReference type="PROSITE" id="PS51829">
    <property type="entry name" value="P_HOMO_B"/>
    <property type="match status" value="1"/>
</dbReference>
<dbReference type="AlphaFoldDB" id="A0A229R1A7"/>